<accession>A0A6C0BW70</accession>
<dbReference type="GO" id="GO:0016540">
    <property type="term" value="P:protein autoprocessing"/>
    <property type="evidence" value="ECO:0007669"/>
    <property type="project" value="TreeGrafter"/>
</dbReference>
<sequence>MDVKDATYHTKIDPSGIDMSGNGNNIILDVESGRVGIGTNAPDDKLEVVGAIRICSTLPTYSSRYTQFGGPAEYEPWHWDTHGVGCYINHHSGQNVHLCSSGAGKVGIGTTTPQSLLNIKCADTNNGTHSGQWNGSSGLTLARSNDNFRWEFVNGRDNDLMIRNINDNGNIYRDNVLVLDDNGNVGIGTNTPVVPLDVFSRYIGIAGNSAAGTYIGPGGVIAPESTLHDESITIRSEYGILAGTYLFVKSDNRIKTDISLVDDDHALQQVNALESREYHYIDPKRRKTTKTIGFIAQEVKEVVPNAVNILTDWLPDEMRVITTPQWDANVLTIVDLDMLVENLTGKCRFYVSNDPSGNDEIKVEIESEKDASGNKTNQFKFEQQYTNVFFYGKEVNDFHTIDKAQIFALHHSAIQELSRRNDALVAENAQLKTRMETLEAAVIVLQNK</sequence>
<dbReference type="EMBL" id="MN739271">
    <property type="protein sequence ID" value="QHS96567.1"/>
    <property type="molecule type" value="Genomic_DNA"/>
</dbReference>
<dbReference type="GO" id="GO:0005634">
    <property type="term" value="C:nucleus"/>
    <property type="evidence" value="ECO:0007669"/>
    <property type="project" value="TreeGrafter"/>
</dbReference>
<dbReference type="GO" id="GO:0043565">
    <property type="term" value="F:sequence-specific DNA binding"/>
    <property type="evidence" value="ECO:0007669"/>
    <property type="project" value="TreeGrafter"/>
</dbReference>
<dbReference type="PANTHER" id="PTHR13029">
    <property type="match status" value="1"/>
</dbReference>
<reference evidence="3" key="1">
    <citation type="journal article" date="2020" name="Nature">
        <title>Giant virus diversity and host interactions through global metagenomics.</title>
        <authorList>
            <person name="Schulz F."/>
            <person name="Roux S."/>
            <person name="Paez-Espino D."/>
            <person name="Jungbluth S."/>
            <person name="Walsh D.A."/>
            <person name="Denef V.J."/>
            <person name="McMahon K.D."/>
            <person name="Konstantinidis K.T."/>
            <person name="Eloe-Fadrosh E.A."/>
            <person name="Kyrpides N.C."/>
            <person name="Woyke T."/>
        </authorList>
    </citation>
    <scope>NUCLEOTIDE SEQUENCE</scope>
    <source>
        <strain evidence="3">GVMAG-M-3300020166-18</strain>
    </source>
</reference>
<dbReference type="Pfam" id="PF13884">
    <property type="entry name" value="Peptidase_S74"/>
    <property type="match status" value="1"/>
</dbReference>
<evidence type="ECO:0000259" key="2">
    <source>
        <dbReference type="PROSITE" id="PS51688"/>
    </source>
</evidence>
<dbReference type="AlphaFoldDB" id="A0A6C0BW70"/>
<evidence type="ECO:0000313" key="3">
    <source>
        <dbReference type="EMBL" id="QHS96567.1"/>
    </source>
</evidence>
<dbReference type="PROSITE" id="PS51688">
    <property type="entry name" value="ICA"/>
    <property type="match status" value="1"/>
</dbReference>
<feature type="coiled-coil region" evidence="1">
    <location>
        <begin position="414"/>
        <end position="448"/>
    </location>
</feature>
<dbReference type="InterPro" id="IPR030392">
    <property type="entry name" value="S74_ICA"/>
</dbReference>
<evidence type="ECO:0000256" key="1">
    <source>
        <dbReference type="SAM" id="Coils"/>
    </source>
</evidence>
<dbReference type="GO" id="GO:0003700">
    <property type="term" value="F:DNA-binding transcription factor activity"/>
    <property type="evidence" value="ECO:0007669"/>
    <property type="project" value="TreeGrafter"/>
</dbReference>
<dbReference type="GO" id="GO:0005789">
    <property type="term" value="C:endoplasmic reticulum membrane"/>
    <property type="evidence" value="ECO:0007669"/>
    <property type="project" value="TreeGrafter"/>
</dbReference>
<keyword evidence="1" id="KW-0175">Coiled coil</keyword>
<feature type="domain" description="Peptidase S74" evidence="2">
    <location>
        <begin position="250"/>
        <end position="428"/>
    </location>
</feature>
<protein>
    <recommendedName>
        <fullName evidence="2">Peptidase S74 domain-containing protein</fullName>
    </recommendedName>
</protein>
<name>A0A6C0BW70_9ZZZZ</name>
<dbReference type="GO" id="GO:0045893">
    <property type="term" value="P:positive regulation of DNA-templated transcription"/>
    <property type="evidence" value="ECO:0007669"/>
    <property type="project" value="TreeGrafter"/>
</dbReference>
<organism evidence="3">
    <name type="scientific">viral metagenome</name>
    <dbReference type="NCBI Taxonomy" id="1070528"/>
    <lineage>
        <taxon>unclassified sequences</taxon>
        <taxon>metagenomes</taxon>
        <taxon>organismal metagenomes</taxon>
    </lineage>
</organism>
<dbReference type="PANTHER" id="PTHR13029:SF18">
    <property type="entry name" value="MYELIN REGULATORY FACTOR HOMOLOG 1"/>
    <property type="match status" value="1"/>
</dbReference>
<dbReference type="InterPro" id="IPR051577">
    <property type="entry name" value="MRF-like"/>
</dbReference>
<proteinExistence type="predicted"/>